<evidence type="ECO:0000256" key="1">
    <source>
        <dbReference type="SAM" id="Phobius"/>
    </source>
</evidence>
<protein>
    <submittedName>
        <fullName evidence="4">Secreted protein</fullName>
    </submittedName>
</protein>
<evidence type="ECO:0000313" key="3">
    <source>
        <dbReference type="Proteomes" id="UP000272942"/>
    </source>
</evidence>
<evidence type="ECO:0000313" key="2">
    <source>
        <dbReference type="EMBL" id="VDP88888.1"/>
    </source>
</evidence>
<dbReference type="Proteomes" id="UP000272942">
    <property type="component" value="Unassembled WGS sequence"/>
</dbReference>
<sequence length="111" mass="12593">MDHLVRRTLSDRVELIHAVQALFCMLLAPFTLAGAYPREESVSDLALQIWFSILECDLDQSDSTEGIDTTIQPSLLQGLHISFLERAFIKVLESRTGEQKKWDAARPPQRP</sequence>
<name>A0A183AXP9_9TREM</name>
<dbReference type="WBParaSite" id="ECPE_0001176901-mRNA-1">
    <property type="protein sequence ID" value="ECPE_0001176901-mRNA-1"/>
    <property type="gene ID" value="ECPE_0001176901"/>
</dbReference>
<proteinExistence type="predicted"/>
<gene>
    <name evidence="2" type="ORF">ECPE_LOCUS11733</name>
</gene>
<dbReference type="EMBL" id="UZAN01051410">
    <property type="protein sequence ID" value="VDP88888.1"/>
    <property type="molecule type" value="Genomic_DNA"/>
</dbReference>
<evidence type="ECO:0000313" key="4">
    <source>
        <dbReference type="WBParaSite" id="ECPE_0001176901-mRNA-1"/>
    </source>
</evidence>
<keyword evidence="1" id="KW-0812">Transmembrane</keyword>
<dbReference type="AlphaFoldDB" id="A0A183AXP9"/>
<organism evidence="4">
    <name type="scientific">Echinostoma caproni</name>
    <dbReference type="NCBI Taxonomy" id="27848"/>
    <lineage>
        <taxon>Eukaryota</taxon>
        <taxon>Metazoa</taxon>
        <taxon>Spiralia</taxon>
        <taxon>Lophotrochozoa</taxon>
        <taxon>Platyhelminthes</taxon>
        <taxon>Trematoda</taxon>
        <taxon>Digenea</taxon>
        <taxon>Plagiorchiida</taxon>
        <taxon>Echinostomata</taxon>
        <taxon>Echinostomatoidea</taxon>
        <taxon>Echinostomatidae</taxon>
        <taxon>Echinostoma</taxon>
    </lineage>
</organism>
<accession>A0A183AXP9</accession>
<keyword evidence="1" id="KW-1133">Transmembrane helix</keyword>
<feature type="transmembrane region" description="Helical" evidence="1">
    <location>
        <begin position="15"/>
        <end position="36"/>
    </location>
</feature>
<reference evidence="2 3" key="2">
    <citation type="submission" date="2018-11" db="EMBL/GenBank/DDBJ databases">
        <authorList>
            <consortium name="Pathogen Informatics"/>
        </authorList>
    </citation>
    <scope>NUCLEOTIDE SEQUENCE [LARGE SCALE GENOMIC DNA]</scope>
    <source>
        <strain evidence="2 3">Egypt</strain>
    </source>
</reference>
<keyword evidence="1" id="KW-0472">Membrane</keyword>
<keyword evidence="3" id="KW-1185">Reference proteome</keyword>
<reference evidence="4" key="1">
    <citation type="submission" date="2016-06" db="UniProtKB">
        <authorList>
            <consortium name="WormBaseParasite"/>
        </authorList>
    </citation>
    <scope>IDENTIFICATION</scope>
</reference>